<sequence>MSTYSYNAPASPTFGFFPTGATSPNAFASFHQSPRDTHNMYSSFSSHSNSQQRNGSQPSQSKSGLKK</sequence>
<gene>
    <name evidence="2" type="ORF">BDQ12DRAFT_576623</name>
</gene>
<proteinExistence type="predicted"/>
<organism evidence="2 3">
    <name type="scientific">Crucibulum laeve</name>
    <dbReference type="NCBI Taxonomy" id="68775"/>
    <lineage>
        <taxon>Eukaryota</taxon>
        <taxon>Fungi</taxon>
        <taxon>Dikarya</taxon>
        <taxon>Basidiomycota</taxon>
        <taxon>Agaricomycotina</taxon>
        <taxon>Agaricomycetes</taxon>
        <taxon>Agaricomycetidae</taxon>
        <taxon>Agaricales</taxon>
        <taxon>Agaricineae</taxon>
        <taxon>Nidulariaceae</taxon>
        <taxon>Crucibulum</taxon>
    </lineage>
</organism>
<name>A0A5C3M9U3_9AGAR</name>
<feature type="non-terminal residue" evidence="2">
    <location>
        <position position="67"/>
    </location>
</feature>
<evidence type="ECO:0000256" key="1">
    <source>
        <dbReference type="SAM" id="MobiDB-lite"/>
    </source>
</evidence>
<accession>A0A5C3M9U3</accession>
<dbReference type="Proteomes" id="UP000308652">
    <property type="component" value="Unassembled WGS sequence"/>
</dbReference>
<reference evidence="2 3" key="1">
    <citation type="journal article" date="2019" name="Nat. Ecol. Evol.">
        <title>Megaphylogeny resolves global patterns of mushroom evolution.</title>
        <authorList>
            <person name="Varga T."/>
            <person name="Krizsan K."/>
            <person name="Foldi C."/>
            <person name="Dima B."/>
            <person name="Sanchez-Garcia M."/>
            <person name="Sanchez-Ramirez S."/>
            <person name="Szollosi G.J."/>
            <person name="Szarkandi J.G."/>
            <person name="Papp V."/>
            <person name="Albert L."/>
            <person name="Andreopoulos W."/>
            <person name="Angelini C."/>
            <person name="Antonin V."/>
            <person name="Barry K.W."/>
            <person name="Bougher N.L."/>
            <person name="Buchanan P."/>
            <person name="Buyck B."/>
            <person name="Bense V."/>
            <person name="Catcheside P."/>
            <person name="Chovatia M."/>
            <person name="Cooper J."/>
            <person name="Damon W."/>
            <person name="Desjardin D."/>
            <person name="Finy P."/>
            <person name="Geml J."/>
            <person name="Haridas S."/>
            <person name="Hughes K."/>
            <person name="Justo A."/>
            <person name="Karasinski D."/>
            <person name="Kautmanova I."/>
            <person name="Kiss B."/>
            <person name="Kocsube S."/>
            <person name="Kotiranta H."/>
            <person name="LaButti K.M."/>
            <person name="Lechner B.E."/>
            <person name="Liimatainen K."/>
            <person name="Lipzen A."/>
            <person name="Lukacs Z."/>
            <person name="Mihaltcheva S."/>
            <person name="Morgado L.N."/>
            <person name="Niskanen T."/>
            <person name="Noordeloos M.E."/>
            <person name="Ohm R.A."/>
            <person name="Ortiz-Santana B."/>
            <person name="Ovrebo C."/>
            <person name="Racz N."/>
            <person name="Riley R."/>
            <person name="Savchenko A."/>
            <person name="Shiryaev A."/>
            <person name="Soop K."/>
            <person name="Spirin V."/>
            <person name="Szebenyi C."/>
            <person name="Tomsovsky M."/>
            <person name="Tulloss R.E."/>
            <person name="Uehling J."/>
            <person name="Grigoriev I.V."/>
            <person name="Vagvolgyi C."/>
            <person name="Papp T."/>
            <person name="Martin F.M."/>
            <person name="Miettinen O."/>
            <person name="Hibbett D.S."/>
            <person name="Nagy L.G."/>
        </authorList>
    </citation>
    <scope>NUCLEOTIDE SEQUENCE [LARGE SCALE GENOMIC DNA]</scope>
    <source>
        <strain evidence="2 3">CBS 166.37</strain>
    </source>
</reference>
<feature type="compositionally biased region" description="Polar residues" evidence="1">
    <location>
        <begin position="51"/>
        <end position="67"/>
    </location>
</feature>
<evidence type="ECO:0000313" key="3">
    <source>
        <dbReference type="Proteomes" id="UP000308652"/>
    </source>
</evidence>
<dbReference type="OrthoDB" id="3257074at2759"/>
<protein>
    <submittedName>
        <fullName evidence="2">Uncharacterized protein</fullName>
    </submittedName>
</protein>
<dbReference type="AlphaFoldDB" id="A0A5C3M9U3"/>
<evidence type="ECO:0000313" key="2">
    <source>
        <dbReference type="EMBL" id="TFK42040.1"/>
    </source>
</evidence>
<dbReference type="EMBL" id="ML213593">
    <property type="protein sequence ID" value="TFK42040.1"/>
    <property type="molecule type" value="Genomic_DNA"/>
</dbReference>
<keyword evidence="3" id="KW-1185">Reference proteome</keyword>
<feature type="region of interest" description="Disordered" evidence="1">
    <location>
        <begin position="25"/>
        <end position="67"/>
    </location>
</feature>